<gene>
    <name evidence="1" type="ORF">F4821DRAFT_140798</name>
</gene>
<evidence type="ECO:0000313" key="1">
    <source>
        <dbReference type="EMBL" id="KAI6086091.1"/>
    </source>
</evidence>
<dbReference type="Proteomes" id="UP001497680">
    <property type="component" value="Unassembled WGS sequence"/>
</dbReference>
<evidence type="ECO:0000313" key="2">
    <source>
        <dbReference type="Proteomes" id="UP001497680"/>
    </source>
</evidence>
<keyword evidence="2" id="KW-1185">Reference proteome</keyword>
<sequence length="838" mass="94230">MSHPAESGTSPDATADHLSTGTPSSPSHRPSPTSPSLQDRDLSGDLAHDSSATAAESGHEPRRLVALKRRRTTKACNDCRRKKIKCDGRQPCSSCADFNSPCSYSKLPNRRGSSKSKNADTLETRLQVAESLLRKFLPHVNLDDIEAAVPPSQRSQPEPRLAVSNGVEDSAASRAGGTIASATAPSEPAGDRARLIPIAESAGQLDLTDTGEYDFHGVSSGAAFLRRITQHFPGLFRYDSRMPFLPPPHGTFRAKPLELPVYSANPWWQANYDFSKLPPRQLAHDLCEYSFSRASCILRVVHAPSFWKMFEKLYSDPPQTYTPEERRFVGLLFSVMALGSMYDVDENDPTNPDHYAVAMERGSIYYISARHYLQDITECCDMTTLQALVFIIQFLQATGNLNGCHTFVGIALRSALRMGLHRHLPHASIAPIKDETRKRVFHTIRQTDIYLSTTLGLPLLLHDRDIDQPWPTEVDDEYITEDGIQQPPPETPSFLAAFNAHARLMRILAKVVEYLYPPTGTDRGPADVTYMISFARIREMEQDLHEWHEQLPRTWRPGPERDLQITRAKILLRFAYAHVQLMLYRPFLQYYSRQVSAVETADERYFALATAGINVCRNIIHIGLEIRRQAVLIGPYWFTTYTQFFAVLSLLLYVVHNPNHPRALELFADAKLGKDCISGLTQRSLAADRVTIVLNSLFDNLPERFKSTDSDTQTRSPGSITAAGDSHVRYRTENTPRRSSLSTFVGQQQQWQLDSSRQDPSASAAQMSRPVQRHVANIMDFPMEDPFAYPLVPGVSLVDNSFTSLHEDALRLPLHNSHMDMEEQLFNLQDLSFLNIPE</sequence>
<accession>A0ACC0D0Q1</accession>
<name>A0ACC0D0Q1_9PEZI</name>
<protein>
    <submittedName>
        <fullName evidence="1">Fungal-specific transcription factor domain-containing protein</fullName>
    </submittedName>
</protein>
<organism evidence="1 2">
    <name type="scientific">Hypoxylon rubiginosum</name>
    <dbReference type="NCBI Taxonomy" id="110542"/>
    <lineage>
        <taxon>Eukaryota</taxon>
        <taxon>Fungi</taxon>
        <taxon>Dikarya</taxon>
        <taxon>Ascomycota</taxon>
        <taxon>Pezizomycotina</taxon>
        <taxon>Sordariomycetes</taxon>
        <taxon>Xylariomycetidae</taxon>
        <taxon>Xylariales</taxon>
        <taxon>Hypoxylaceae</taxon>
        <taxon>Hypoxylon</taxon>
    </lineage>
</organism>
<proteinExistence type="predicted"/>
<comment type="caution">
    <text evidence="1">The sequence shown here is derived from an EMBL/GenBank/DDBJ whole genome shotgun (WGS) entry which is preliminary data.</text>
</comment>
<dbReference type="EMBL" id="MU394319">
    <property type="protein sequence ID" value="KAI6086091.1"/>
    <property type="molecule type" value="Genomic_DNA"/>
</dbReference>
<reference evidence="1 2" key="1">
    <citation type="journal article" date="2022" name="New Phytol.">
        <title>Ecological generalism drives hyperdiversity of secondary metabolite gene clusters in xylarialean endophytes.</title>
        <authorList>
            <person name="Franco M.E.E."/>
            <person name="Wisecaver J.H."/>
            <person name="Arnold A.E."/>
            <person name="Ju Y.M."/>
            <person name="Slot J.C."/>
            <person name="Ahrendt S."/>
            <person name="Moore L.P."/>
            <person name="Eastman K.E."/>
            <person name="Scott K."/>
            <person name="Konkel Z."/>
            <person name="Mondo S.J."/>
            <person name="Kuo A."/>
            <person name="Hayes R.D."/>
            <person name="Haridas S."/>
            <person name="Andreopoulos B."/>
            <person name="Riley R."/>
            <person name="LaButti K."/>
            <person name="Pangilinan J."/>
            <person name="Lipzen A."/>
            <person name="Amirebrahimi M."/>
            <person name="Yan J."/>
            <person name="Adam C."/>
            <person name="Keymanesh K."/>
            <person name="Ng V."/>
            <person name="Louie K."/>
            <person name="Northen T."/>
            <person name="Drula E."/>
            <person name="Henrissat B."/>
            <person name="Hsieh H.M."/>
            <person name="Youens-Clark K."/>
            <person name="Lutzoni F."/>
            <person name="Miadlikowska J."/>
            <person name="Eastwood D.C."/>
            <person name="Hamelin R.C."/>
            <person name="Grigoriev I.V."/>
            <person name="U'Ren J.M."/>
        </authorList>
    </citation>
    <scope>NUCLEOTIDE SEQUENCE [LARGE SCALE GENOMIC DNA]</scope>
    <source>
        <strain evidence="1 2">ER1909</strain>
    </source>
</reference>